<comment type="caution">
    <text evidence="1">The sequence shown here is derived from an EMBL/GenBank/DDBJ whole genome shotgun (WGS) entry which is preliminary data.</text>
</comment>
<keyword evidence="2" id="KW-1185">Reference proteome</keyword>
<dbReference type="RefSeq" id="WP_106771235.1">
    <property type="nucleotide sequence ID" value="NZ_PXYK01000004.1"/>
</dbReference>
<dbReference type="EMBL" id="PXYK01000004">
    <property type="protein sequence ID" value="PSJ64488.1"/>
    <property type="molecule type" value="Genomic_DNA"/>
</dbReference>
<accession>A0A2P7SPV1</accession>
<evidence type="ECO:0000313" key="1">
    <source>
        <dbReference type="EMBL" id="PSJ64488.1"/>
    </source>
</evidence>
<evidence type="ECO:0000313" key="2">
    <source>
        <dbReference type="Proteomes" id="UP000241229"/>
    </source>
</evidence>
<sequence length="307" mass="33383">MTIDEAIREACSSVGVYPPKGGYKVGKWQKTDTLSGKNGKGDGRVIVNDAFVTAWNWQTGEKASVGIKGELSLGQRRQIAKDIENERRARIQRAEKAASIAKRLVAAAKLSPHPYLFRKGLELEKALVCGADIVAELAGPSNSYLIPQGAQCAIVVPARIGDRVSSAQLIWEDGTKKFLYGGEMERACHRLASGSFTWFCDGFATGLSLRIALHSLNRRDCILCGFSAYNAAAMARAANGRRAIATDNDKPLPQFDGLGTGEHYARLSGVPYLMPPKLGDDLNDLHCRDGIFVVQRLVSKFLREAAM</sequence>
<protein>
    <recommendedName>
        <fullName evidence="3">Toprim domain-containing protein</fullName>
    </recommendedName>
</protein>
<name>A0A2P7SPV1_9HYPH</name>
<proteinExistence type="predicted"/>
<dbReference type="Proteomes" id="UP000241229">
    <property type="component" value="Unassembled WGS sequence"/>
</dbReference>
<dbReference type="OrthoDB" id="7957942at2"/>
<reference evidence="1 2" key="1">
    <citation type="submission" date="2018-03" db="EMBL/GenBank/DDBJ databases">
        <title>The draft genome of Mesorhizobium sp. 6GN-30.</title>
        <authorList>
            <person name="Liu L."/>
            <person name="Li L."/>
            <person name="Wang T."/>
            <person name="Zhang X."/>
            <person name="Liang L."/>
        </authorList>
    </citation>
    <scope>NUCLEOTIDE SEQUENCE [LARGE SCALE GENOMIC DNA]</scope>
    <source>
        <strain evidence="1 2">6GN30</strain>
    </source>
</reference>
<dbReference type="AlphaFoldDB" id="A0A2P7SPV1"/>
<organism evidence="1 2">
    <name type="scientific">Kumtagia ephedrae</name>
    <dbReference type="NCBI Taxonomy" id="2116701"/>
    <lineage>
        <taxon>Bacteria</taxon>
        <taxon>Pseudomonadati</taxon>
        <taxon>Pseudomonadota</taxon>
        <taxon>Alphaproteobacteria</taxon>
        <taxon>Hyphomicrobiales</taxon>
        <taxon>Phyllobacteriaceae</taxon>
        <taxon>Kumtagia</taxon>
    </lineage>
</organism>
<gene>
    <name evidence="1" type="ORF">C7I84_05960</name>
</gene>
<evidence type="ECO:0008006" key="3">
    <source>
        <dbReference type="Google" id="ProtNLM"/>
    </source>
</evidence>